<dbReference type="Gene3D" id="3.80.10.10">
    <property type="entry name" value="Ribonuclease Inhibitor"/>
    <property type="match status" value="1"/>
</dbReference>
<reference evidence="1" key="1">
    <citation type="submission" date="2018-10" db="EMBL/GenBank/DDBJ databases">
        <title>Hidden diversity of soil giant viruses.</title>
        <authorList>
            <person name="Schulz F."/>
            <person name="Alteio L."/>
            <person name="Goudeau D."/>
            <person name="Ryan E.M."/>
            <person name="Malmstrom R.R."/>
            <person name="Blanchard J."/>
            <person name="Woyke T."/>
        </authorList>
    </citation>
    <scope>NUCLEOTIDE SEQUENCE</scope>
    <source>
        <strain evidence="1">GAV1</strain>
    </source>
</reference>
<dbReference type="InterPro" id="IPR032675">
    <property type="entry name" value="LRR_dom_sf"/>
</dbReference>
<accession>A0A3G5A0W5</accession>
<dbReference type="SUPFAM" id="SSF52058">
    <property type="entry name" value="L domain-like"/>
    <property type="match status" value="1"/>
</dbReference>
<protein>
    <submittedName>
        <fullName evidence="1">Uncharacterized protein</fullName>
    </submittedName>
</protein>
<proteinExistence type="predicted"/>
<dbReference type="EMBL" id="MK072209">
    <property type="protein sequence ID" value="AYV80134.1"/>
    <property type="molecule type" value="Genomic_DNA"/>
</dbReference>
<gene>
    <name evidence="1" type="ORF">Gaeavirus11_14</name>
</gene>
<organism evidence="1">
    <name type="scientific">Gaeavirus sp</name>
    <dbReference type="NCBI Taxonomy" id="2487767"/>
    <lineage>
        <taxon>Viruses</taxon>
        <taxon>Varidnaviria</taxon>
        <taxon>Bamfordvirae</taxon>
        <taxon>Nucleocytoviricota</taxon>
        <taxon>Megaviricetes</taxon>
        <taxon>Imitervirales</taxon>
        <taxon>Mimiviridae</taxon>
        <taxon>Klosneuvirinae</taxon>
    </lineage>
</organism>
<sequence length="248" mass="28735">MHIKTCEELNEILEYDKIIAVSIVNATLSNKHIDIIKKLVNLEFLTLYETKYESTPDFSSLTKIIYLSIQFEYIPKFISKLTNLKVLRLSHYGTDMIKNKKFNHRFADLQNLMFIDIFGNYRLWGGSECYVNGNNMIILGSPPKDFIIPSKITHLNILGHNNSADLQILNNLPLSIKQLSLHYRPTLALNNLPPSLERLNLYHQDTKPDISHLKLPYDTKVNLCDYLRHVAISNEIDVFMHSYRLGTL</sequence>
<name>A0A3G5A0W5_9VIRU</name>
<evidence type="ECO:0000313" key="1">
    <source>
        <dbReference type="EMBL" id="AYV80134.1"/>
    </source>
</evidence>